<proteinExistence type="predicted"/>
<protein>
    <submittedName>
        <fullName evidence="2">Uncharacterized protein</fullName>
    </submittedName>
</protein>
<comment type="caution">
    <text evidence="2">The sequence shown here is derived from an EMBL/GenBank/DDBJ whole genome shotgun (WGS) entry which is preliminary data.</text>
</comment>
<feature type="region of interest" description="Disordered" evidence="1">
    <location>
        <begin position="53"/>
        <end position="84"/>
    </location>
</feature>
<evidence type="ECO:0000313" key="3">
    <source>
        <dbReference type="Proteomes" id="UP000235388"/>
    </source>
</evidence>
<evidence type="ECO:0000256" key="1">
    <source>
        <dbReference type="SAM" id="MobiDB-lite"/>
    </source>
</evidence>
<evidence type="ECO:0000313" key="2">
    <source>
        <dbReference type="EMBL" id="PLW56774.1"/>
    </source>
</evidence>
<name>A0A2N5W3F5_9BASI</name>
<reference evidence="2 3" key="1">
    <citation type="submission" date="2017-11" db="EMBL/GenBank/DDBJ databases">
        <title>De novo assembly and phasing of dikaryotic genomes from two isolates of Puccinia coronata f. sp. avenae, the causal agent of oat crown rust.</title>
        <authorList>
            <person name="Miller M.E."/>
            <person name="Zhang Y."/>
            <person name="Omidvar V."/>
            <person name="Sperschneider J."/>
            <person name="Schwessinger B."/>
            <person name="Raley C."/>
            <person name="Palmer J.M."/>
            <person name="Garnica D."/>
            <person name="Upadhyaya N."/>
            <person name="Rathjen J."/>
            <person name="Taylor J.M."/>
            <person name="Park R.F."/>
            <person name="Dodds P.N."/>
            <person name="Hirsch C.D."/>
            <person name="Kianian S.F."/>
            <person name="Figueroa M."/>
        </authorList>
    </citation>
    <scope>NUCLEOTIDE SEQUENCE [LARGE SCALE GENOMIC DNA]</scope>
    <source>
        <strain evidence="2">12NC29</strain>
    </source>
</reference>
<accession>A0A2N5W3F5</accession>
<keyword evidence="3" id="KW-1185">Reference proteome</keyword>
<gene>
    <name evidence="2" type="ORF">PCANC_01673</name>
</gene>
<dbReference type="Proteomes" id="UP000235388">
    <property type="component" value="Unassembled WGS sequence"/>
</dbReference>
<dbReference type="EMBL" id="PGCJ01000017">
    <property type="protein sequence ID" value="PLW56774.1"/>
    <property type="molecule type" value="Genomic_DNA"/>
</dbReference>
<dbReference type="OrthoDB" id="2515155at2759"/>
<sequence>MKKNLVSELQAGLAQIDQVISQLLSRVGAMELKQTNPPTSAVAKVSSSKKKAAKVQVTVTPPAKSKPAGRKSLPSSERKKTPIKQRACLVTLPSAKKSPLQMTKKDHLKGFEHTKSAFYVHIMVLWGLVAKGSIPSAPLEEQLRAFNQRF</sequence>
<dbReference type="AlphaFoldDB" id="A0A2N5W3F5"/>
<organism evidence="2 3">
    <name type="scientific">Puccinia coronata f. sp. avenae</name>
    <dbReference type="NCBI Taxonomy" id="200324"/>
    <lineage>
        <taxon>Eukaryota</taxon>
        <taxon>Fungi</taxon>
        <taxon>Dikarya</taxon>
        <taxon>Basidiomycota</taxon>
        <taxon>Pucciniomycotina</taxon>
        <taxon>Pucciniomycetes</taxon>
        <taxon>Pucciniales</taxon>
        <taxon>Pucciniaceae</taxon>
        <taxon>Puccinia</taxon>
    </lineage>
</organism>